<accession>A0A8C1HWP8</accession>
<dbReference type="Ensembl" id="ENSCCRT00000087057.2">
    <property type="protein sequence ID" value="ENSCCRP00000080219.2"/>
    <property type="gene ID" value="ENSCCRG00000043513.2"/>
</dbReference>
<feature type="transmembrane region" description="Helical" evidence="4">
    <location>
        <begin position="625"/>
        <end position="646"/>
    </location>
</feature>
<reference evidence="6" key="2">
    <citation type="submission" date="2025-09" db="UniProtKB">
        <authorList>
            <consortium name="Ensembl"/>
        </authorList>
    </citation>
    <scope>IDENTIFICATION</scope>
</reference>
<dbReference type="InterPro" id="IPR035914">
    <property type="entry name" value="Sperma_CUB_dom_sf"/>
</dbReference>
<feature type="region of interest" description="Disordered" evidence="3">
    <location>
        <begin position="101"/>
        <end position="132"/>
    </location>
</feature>
<keyword evidence="4" id="KW-0472">Membrane</keyword>
<dbReference type="SMART" id="SM00192">
    <property type="entry name" value="LDLa"/>
    <property type="match status" value="1"/>
</dbReference>
<dbReference type="CDD" id="cd00112">
    <property type="entry name" value="LDLa"/>
    <property type="match status" value="1"/>
</dbReference>
<dbReference type="InterPro" id="IPR002172">
    <property type="entry name" value="LDrepeatLR_classA_rpt"/>
</dbReference>
<dbReference type="CDD" id="cd00041">
    <property type="entry name" value="CUB"/>
    <property type="match status" value="1"/>
</dbReference>
<sequence>MARVRCIQLLSAWFVLFSLMTRQSHSIETVNVVDFCGQTIQGDGMIIKSHQESRKYYFVSIGTDCHLTMQSATPRDKVQFYFRFFLVYSLLRVSPHSPAPIFPESPRGSSSSGPTRPDLSLEPTTGEGPEDPCHAGSYIQFYDGRDKSSPPIGQPLCGKSPPRPVLSTGNFLTLRLVTRGTQPRVDFVGDFTSFRLGFNQSECSGEPYFNCRNGKCIPLSLVCADDKGIDNCGDGSDLIDYPGCNGPLSTPKPPQHHVTQPTQMLDVPTQTVSTLKNCATPNAIPDPDSVTDSQSSISLLVLYVVLGVMAGGVLMCWCCWAPGWFLWRVSVFRFLPCCNSCCASCQLCRQSCSQNKDHRLAKVTPEGASTPVSSATTVAVACRHCEMALFIFIIFHLVLEDKSQGLPQAKLTIFPTFATDEEKVQMVCGGHENQHISECMFYPAGQENFLKPSASCNFSLTGANLIIWSQDQESSHVNISCYYTVHALGENGTSPHSNIVSVRVRGLATMSSLPPTTEDSPTTMTPNGGTFQVNLSTVSTTNTTTSLAVTSSTEIITDSLTNMSSLSTHDSHSLIDPANGETSSPAHFISASLDSSTLTHTTEHASIFRLMTEGPEIKKYSKTKMFFLIAVVASGGGIVLTGLISICLYRCTRKSKAERIWSEFISQKQGLSLATASSDTTGEEVAAIYSTINDMQPPSQPPGKSEESMTTEVELNHLYSTILTKPAISSDSRGVYSQPKLHLKSL</sequence>
<keyword evidence="1" id="KW-1015">Disulfide bond</keyword>
<dbReference type="Gene3D" id="4.10.400.10">
    <property type="entry name" value="Low-density Lipoprotein Receptor"/>
    <property type="match status" value="1"/>
</dbReference>
<protein>
    <submittedName>
        <fullName evidence="6">Low density lipoprotein receptor class A domain containing 2</fullName>
    </submittedName>
</protein>
<feature type="chain" id="PRO_5039894019" evidence="5">
    <location>
        <begin position="27"/>
        <end position="746"/>
    </location>
</feature>
<dbReference type="PANTHER" id="PTHR24652:SF67">
    <property type="entry name" value="LOW-DENSITY LIPOPROTEIN RECEPTOR CLASS A DOMAIN-CONTAINING PROTEIN 2"/>
    <property type="match status" value="1"/>
</dbReference>
<evidence type="ECO:0000313" key="7">
    <source>
        <dbReference type="Proteomes" id="UP001108240"/>
    </source>
</evidence>
<dbReference type="Proteomes" id="UP001108240">
    <property type="component" value="Unplaced"/>
</dbReference>
<feature type="signal peptide" evidence="5">
    <location>
        <begin position="1"/>
        <end position="26"/>
    </location>
</feature>
<dbReference type="SUPFAM" id="SSF49854">
    <property type="entry name" value="Spermadhesin, CUB domain"/>
    <property type="match status" value="1"/>
</dbReference>
<organism evidence="6 7">
    <name type="scientific">Cyprinus carpio carpio</name>
    <dbReference type="NCBI Taxonomy" id="630221"/>
    <lineage>
        <taxon>Eukaryota</taxon>
        <taxon>Metazoa</taxon>
        <taxon>Chordata</taxon>
        <taxon>Craniata</taxon>
        <taxon>Vertebrata</taxon>
        <taxon>Euteleostomi</taxon>
        <taxon>Actinopterygii</taxon>
        <taxon>Neopterygii</taxon>
        <taxon>Teleostei</taxon>
        <taxon>Ostariophysi</taxon>
        <taxon>Cypriniformes</taxon>
        <taxon>Cyprinidae</taxon>
        <taxon>Cyprininae</taxon>
        <taxon>Cyprinus</taxon>
    </lineage>
</organism>
<dbReference type="GeneTree" id="ENSGT00390000004581"/>
<dbReference type="PROSITE" id="PS50068">
    <property type="entry name" value="LDLRA_2"/>
    <property type="match status" value="1"/>
</dbReference>
<feature type="compositionally biased region" description="Low complexity" evidence="3">
    <location>
        <begin position="104"/>
        <end position="117"/>
    </location>
</feature>
<evidence type="ECO:0000256" key="3">
    <source>
        <dbReference type="SAM" id="MobiDB-lite"/>
    </source>
</evidence>
<keyword evidence="4" id="KW-0812">Transmembrane</keyword>
<dbReference type="InterPro" id="IPR000859">
    <property type="entry name" value="CUB_dom"/>
</dbReference>
<dbReference type="Gene3D" id="2.60.120.290">
    <property type="entry name" value="Spermadhesin, CUB domain"/>
    <property type="match status" value="1"/>
</dbReference>
<dbReference type="InterPro" id="IPR042333">
    <property type="entry name" value="LRAD2/Mig-13-like"/>
</dbReference>
<proteinExistence type="predicted"/>
<evidence type="ECO:0000313" key="6">
    <source>
        <dbReference type="Ensembl" id="ENSCCRP00000080219.2"/>
    </source>
</evidence>
<evidence type="ECO:0000256" key="4">
    <source>
        <dbReference type="SAM" id="Phobius"/>
    </source>
</evidence>
<feature type="transmembrane region" description="Helical" evidence="4">
    <location>
        <begin position="300"/>
        <end position="327"/>
    </location>
</feature>
<keyword evidence="4" id="KW-1133">Transmembrane helix</keyword>
<reference evidence="6" key="1">
    <citation type="submission" date="2025-08" db="UniProtKB">
        <authorList>
            <consortium name="Ensembl"/>
        </authorList>
    </citation>
    <scope>IDENTIFICATION</scope>
</reference>
<evidence type="ECO:0000256" key="5">
    <source>
        <dbReference type="SAM" id="SignalP"/>
    </source>
</evidence>
<dbReference type="InterPro" id="IPR036055">
    <property type="entry name" value="LDL_receptor-like_sf"/>
</dbReference>
<evidence type="ECO:0000256" key="2">
    <source>
        <dbReference type="PROSITE-ProRule" id="PRU00124"/>
    </source>
</evidence>
<dbReference type="AlphaFoldDB" id="A0A8C1HWP8"/>
<comment type="caution">
    <text evidence="2">Lacks conserved residue(s) required for the propagation of feature annotation.</text>
</comment>
<keyword evidence="7" id="KW-1185">Reference proteome</keyword>
<name>A0A8C1HWP8_CYPCA</name>
<evidence type="ECO:0000256" key="1">
    <source>
        <dbReference type="ARBA" id="ARBA00023157"/>
    </source>
</evidence>
<dbReference type="PANTHER" id="PTHR24652">
    <property type="entry name" value="LOW-DENSITY LIPOPROTEIN RECEPTOR CLASS A DOMAIN-CONTAINING PROTEIN 2"/>
    <property type="match status" value="1"/>
</dbReference>
<keyword evidence="5" id="KW-0732">Signal</keyword>